<dbReference type="Proteomes" id="UP001283361">
    <property type="component" value="Unassembled WGS sequence"/>
</dbReference>
<feature type="non-terminal residue" evidence="1">
    <location>
        <position position="36"/>
    </location>
</feature>
<protein>
    <submittedName>
        <fullName evidence="1">Uncharacterized protein</fullName>
    </submittedName>
</protein>
<comment type="caution">
    <text evidence="1">The sequence shown here is derived from an EMBL/GenBank/DDBJ whole genome shotgun (WGS) entry which is preliminary data.</text>
</comment>
<name>A0AAE1ALJ1_9GAST</name>
<dbReference type="EMBL" id="JAWDGP010001625">
    <property type="protein sequence ID" value="KAK3789893.1"/>
    <property type="molecule type" value="Genomic_DNA"/>
</dbReference>
<sequence>MCGYSCSTNCAVPHNACDRTSGACVRQGFTGLKCTQ</sequence>
<evidence type="ECO:0000313" key="1">
    <source>
        <dbReference type="EMBL" id="KAK3789893.1"/>
    </source>
</evidence>
<accession>A0AAE1ALJ1</accession>
<organism evidence="1 2">
    <name type="scientific">Elysia crispata</name>
    <name type="common">lettuce slug</name>
    <dbReference type="NCBI Taxonomy" id="231223"/>
    <lineage>
        <taxon>Eukaryota</taxon>
        <taxon>Metazoa</taxon>
        <taxon>Spiralia</taxon>
        <taxon>Lophotrochozoa</taxon>
        <taxon>Mollusca</taxon>
        <taxon>Gastropoda</taxon>
        <taxon>Heterobranchia</taxon>
        <taxon>Euthyneura</taxon>
        <taxon>Panpulmonata</taxon>
        <taxon>Sacoglossa</taxon>
        <taxon>Placobranchoidea</taxon>
        <taxon>Plakobranchidae</taxon>
        <taxon>Elysia</taxon>
    </lineage>
</organism>
<dbReference type="AlphaFoldDB" id="A0AAE1ALJ1"/>
<proteinExistence type="predicted"/>
<reference evidence="1" key="1">
    <citation type="journal article" date="2023" name="G3 (Bethesda)">
        <title>A reference genome for the long-term kleptoplast-retaining sea slug Elysia crispata morphotype clarki.</title>
        <authorList>
            <person name="Eastman K.E."/>
            <person name="Pendleton A.L."/>
            <person name="Shaikh M.A."/>
            <person name="Suttiyut T."/>
            <person name="Ogas R."/>
            <person name="Tomko P."/>
            <person name="Gavelis G."/>
            <person name="Widhalm J.R."/>
            <person name="Wisecaver J.H."/>
        </authorList>
    </citation>
    <scope>NUCLEOTIDE SEQUENCE</scope>
    <source>
        <strain evidence="1">ECLA1</strain>
    </source>
</reference>
<keyword evidence="2" id="KW-1185">Reference proteome</keyword>
<evidence type="ECO:0000313" key="2">
    <source>
        <dbReference type="Proteomes" id="UP001283361"/>
    </source>
</evidence>
<gene>
    <name evidence="1" type="ORF">RRG08_048714</name>
</gene>